<dbReference type="EMBL" id="JAATJU010017950">
    <property type="protein sequence ID" value="KAH0517059.1"/>
    <property type="molecule type" value="Genomic_DNA"/>
</dbReference>
<dbReference type="GO" id="GO:0004866">
    <property type="term" value="F:endopeptidase inhibitor activity"/>
    <property type="evidence" value="ECO:0007669"/>
    <property type="project" value="InterPro"/>
</dbReference>
<dbReference type="Pfam" id="PF17790">
    <property type="entry name" value="MG1"/>
    <property type="match status" value="1"/>
</dbReference>
<feature type="non-terminal residue" evidence="3">
    <location>
        <position position="1"/>
    </location>
</feature>
<organism evidence="3 4">
    <name type="scientific">Microtus ochrogaster</name>
    <name type="common">Prairie vole</name>
    <dbReference type="NCBI Taxonomy" id="79684"/>
    <lineage>
        <taxon>Eukaryota</taxon>
        <taxon>Metazoa</taxon>
        <taxon>Chordata</taxon>
        <taxon>Craniata</taxon>
        <taxon>Vertebrata</taxon>
        <taxon>Euteleostomi</taxon>
        <taxon>Mammalia</taxon>
        <taxon>Eutheria</taxon>
        <taxon>Euarchontoglires</taxon>
        <taxon>Glires</taxon>
        <taxon>Rodentia</taxon>
        <taxon>Myomorpha</taxon>
        <taxon>Muroidea</taxon>
        <taxon>Cricetidae</taxon>
        <taxon>Arvicolinae</taxon>
        <taxon>Microtus</taxon>
    </lineage>
</organism>
<dbReference type="AlphaFoldDB" id="A0A8J6L249"/>
<dbReference type="PANTHER" id="PTHR11412">
    <property type="entry name" value="MACROGLOBULIN / COMPLEMENT"/>
    <property type="match status" value="1"/>
</dbReference>
<evidence type="ECO:0000259" key="2">
    <source>
        <dbReference type="Pfam" id="PF17790"/>
    </source>
</evidence>
<dbReference type="Pfam" id="PF01835">
    <property type="entry name" value="MG2"/>
    <property type="match status" value="1"/>
</dbReference>
<sequence length="275" mass="30503">SAPVVFRVGVSENVMVQAHGHSDAFDATISVKSYPDKNVTYSSGSVNLSPENKFQNATILTIQDKQLSEGQSSFSYVYLEVMSKHFSKSEKRPILYDNGSLLVHTDKPVYTPQQHVKVGVLSLGDALEPVTRETVLTFIIQDKQLSEGQSSFSYVYLEVVSKHFSKSEKRPILSDNGSLFVHTDKPVYTPQQHVKVGVLSLGDALEPVTRETVLTFIDPEGSEVDKVQGNNLTGAVSFPDFQIPSNPKYVKVFVSKLFYEKKNDLELLVVGQRKG</sequence>
<evidence type="ECO:0000259" key="1">
    <source>
        <dbReference type="Pfam" id="PF01835"/>
    </source>
</evidence>
<comment type="caution">
    <text evidence="3">The sequence shown here is derived from an EMBL/GenBank/DDBJ whole genome shotgun (WGS) entry which is preliminary data.</text>
</comment>
<dbReference type="InterPro" id="IPR050473">
    <property type="entry name" value="A2M/Complement_sys"/>
</dbReference>
<name>A0A8J6L249_MICOH</name>
<dbReference type="PANTHER" id="PTHR11412:SF83">
    <property type="entry name" value="COMPLEMENT C5"/>
    <property type="match status" value="1"/>
</dbReference>
<evidence type="ECO:0000313" key="3">
    <source>
        <dbReference type="EMBL" id="KAH0517059.1"/>
    </source>
</evidence>
<accession>A0A8J6L249</accession>
<reference evidence="3" key="1">
    <citation type="submission" date="2020-03" db="EMBL/GenBank/DDBJ databases">
        <title>Studies in the Genomics of Life Span.</title>
        <authorList>
            <person name="Glass D."/>
        </authorList>
    </citation>
    <scope>NUCLEOTIDE SEQUENCE</scope>
    <source>
        <strain evidence="3">LTLLF</strain>
        <tissue evidence="3">Muscle</tissue>
    </source>
</reference>
<dbReference type="InterPro" id="IPR002890">
    <property type="entry name" value="MG2"/>
</dbReference>
<evidence type="ECO:0000313" key="4">
    <source>
        <dbReference type="Proteomes" id="UP000710432"/>
    </source>
</evidence>
<gene>
    <name evidence="3" type="ORF">LTLLF_122670</name>
</gene>
<feature type="domain" description="Macroglobulin" evidence="1">
    <location>
        <begin position="179"/>
        <end position="248"/>
    </location>
</feature>
<dbReference type="Proteomes" id="UP000710432">
    <property type="component" value="Unassembled WGS sequence"/>
</dbReference>
<proteinExistence type="predicted"/>
<feature type="domain" description="Complement C3/4/5 macroglobulin" evidence="2">
    <location>
        <begin position="1"/>
        <end position="90"/>
    </location>
</feature>
<dbReference type="InterPro" id="IPR041425">
    <property type="entry name" value="C3/4/5_MG1"/>
</dbReference>
<dbReference type="Gene3D" id="2.60.40.1930">
    <property type="match status" value="3"/>
</dbReference>
<protein>
    <submittedName>
        <fullName evidence="3">Complement C5</fullName>
    </submittedName>
</protein>